<protein>
    <submittedName>
        <fullName evidence="1">Uncharacterized protein</fullName>
    </submittedName>
</protein>
<organism evidence="1 2">
    <name type="scientific">Gossypium barbadense</name>
    <name type="common">Sea Island cotton</name>
    <name type="synonym">Hibiscus barbadensis</name>
    <dbReference type="NCBI Taxonomy" id="3634"/>
    <lineage>
        <taxon>Eukaryota</taxon>
        <taxon>Viridiplantae</taxon>
        <taxon>Streptophyta</taxon>
        <taxon>Embryophyta</taxon>
        <taxon>Tracheophyta</taxon>
        <taxon>Spermatophyta</taxon>
        <taxon>Magnoliopsida</taxon>
        <taxon>eudicotyledons</taxon>
        <taxon>Gunneridae</taxon>
        <taxon>Pentapetalae</taxon>
        <taxon>rosids</taxon>
        <taxon>malvids</taxon>
        <taxon>Malvales</taxon>
        <taxon>Malvaceae</taxon>
        <taxon>Malvoideae</taxon>
        <taxon>Gossypium</taxon>
    </lineage>
</organism>
<dbReference type="AlphaFoldDB" id="A0A2P5YAE0"/>
<evidence type="ECO:0000313" key="1">
    <source>
        <dbReference type="EMBL" id="PPS12568.1"/>
    </source>
</evidence>
<gene>
    <name evidence="1" type="ORF">GOBAR_AA08074</name>
</gene>
<dbReference type="Proteomes" id="UP000239757">
    <property type="component" value="Unassembled WGS sequence"/>
</dbReference>
<accession>A0A2P5YAE0</accession>
<name>A0A2P5YAE0_GOSBA</name>
<sequence>MSLILKRHPSEYGTNHTFVASHRVRVSGRVLCQLSLAAGKVLNMGNLDALTILNLVPLDPSMVTPLGMAILANHNTYSTTELGRSQS</sequence>
<proteinExistence type="predicted"/>
<dbReference type="EMBL" id="KZ663466">
    <property type="protein sequence ID" value="PPS12568.1"/>
    <property type="molecule type" value="Genomic_DNA"/>
</dbReference>
<evidence type="ECO:0000313" key="2">
    <source>
        <dbReference type="Proteomes" id="UP000239757"/>
    </source>
</evidence>
<reference evidence="1 2" key="1">
    <citation type="submission" date="2015-01" db="EMBL/GenBank/DDBJ databases">
        <title>Genome of allotetraploid Gossypium barbadense reveals genomic plasticity and fiber elongation in cotton evolution.</title>
        <authorList>
            <person name="Chen X."/>
            <person name="Liu X."/>
            <person name="Zhao B."/>
            <person name="Zheng H."/>
            <person name="Hu Y."/>
            <person name="Lu G."/>
            <person name="Yang C."/>
            <person name="Chen J."/>
            <person name="Shan C."/>
            <person name="Zhang L."/>
            <person name="Zhou Y."/>
            <person name="Wang L."/>
            <person name="Guo W."/>
            <person name="Bai Y."/>
            <person name="Ruan J."/>
            <person name="Shangguan X."/>
            <person name="Mao Y."/>
            <person name="Jiang J."/>
            <person name="Zhu Y."/>
            <person name="Lei J."/>
            <person name="Kang H."/>
            <person name="Chen S."/>
            <person name="He X."/>
            <person name="Wang R."/>
            <person name="Wang Y."/>
            <person name="Chen J."/>
            <person name="Wang L."/>
            <person name="Yu S."/>
            <person name="Wang B."/>
            <person name="Wei J."/>
            <person name="Song S."/>
            <person name="Lu X."/>
            <person name="Gao Z."/>
            <person name="Gu W."/>
            <person name="Deng X."/>
            <person name="Ma D."/>
            <person name="Wang S."/>
            <person name="Liang W."/>
            <person name="Fang L."/>
            <person name="Cai C."/>
            <person name="Zhu X."/>
            <person name="Zhou B."/>
            <person name="Zhang Y."/>
            <person name="Chen Z."/>
            <person name="Xu S."/>
            <person name="Zhu R."/>
            <person name="Wang S."/>
            <person name="Zhang T."/>
            <person name="Zhao G."/>
        </authorList>
    </citation>
    <scope>NUCLEOTIDE SEQUENCE [LARGE SCALE GENOMIC DNA]</scope>
    <source>
        <strain evidence="2">cv. Xinhai21</strain>
        <tissue evidence="1">Leaf</tissue>
    </source>
</reference>